<dbReference type="AlphaFoldDB" id="A0A346PSS2"/>
<dbReference type="EMBL" id="CP024047">
    <property type="protein sequence ID" value="AXR77462.1"/>
    <property type="molecule type" value="Genomic_DNA"/>
</dbReference>
<dbReference type="OrthoDB" id="169067at2157"/>
<evidence type="ECO:0000313" key="2">
    <source>
        <dbReference type="EMBL" id="AXR82567.1"/>
    </source>
</evidence>
<evidence type="ECO:0000313" key="3">
    <source>
        <dbReference type="Proteomes" id="UP000258613"/>
    </source>
</evidence>
<dbReference type="KEGG" id="nan:AArc1_1121"/>
<reference evidence="2" key="3">
    <citation type="journal article" date="2019" name="Int. J. Syst. Evol. Microbiol.">
        <title>Natronolimnobius sulfurireducens sp. nov. and Halalkaliarchaeum desulfuricum gen. nov., sp. nov., the first sulfur-respiring alkaliphilic haloarchaea from hypersaline alkaline lakes.</title>
        <authorList>
            <person name="Sorokin D.Y."/>
            <person name="Yakimov M."/>
            <person name="Messina E."/>
            <person name="Merkel A.Y."/>
            <person name="Bale N.J."/>
            <person name="Sinninghe Damste J.S."/>
        </authorList>
    </citation>
    <scope>NUCLEOTIDE SEQUENCE</scope>
    <source>
        <strain evidence="2">AArc-Mg</strain>
        <strain evidence="1">AArc1</strain>
    </source>
</reference>
<proteinExistence type="predicted"/>
<dbReference type="Proteomes" id="UP000258707">
    <property type="component" value="Chromosome"/>
</dbReference>
<name>A0A346PSS2_9EURY</name>
<gene>
    <name evidence="1" type="ORF">AArc1_1121</name>
    <name evidence="2" type="ORF">AArcMg_2577</name>
</gene>
<reference evidence="4" key="1">
    <citation type="submission" date="2017-10" db="EMBL/GenBank/DDBJ databases">
        <title>Phenotypic and genomic properties of facultatively anaerobic sulfur-reducing natronoarchaea from hypersaline soda lakes.</title>
        <authorList>
            <person name="Sorokin D.Y."/>
            <person name="Kublanov I.V."/>
            <person name="Roman P."/>
            <person name="Sinninghe Damste J.S."/>
            <person name="Golyshin P.N."/>
            <person name="Rojo D."/>
            <person name="Ciordia S."/>
            <person name="Mena Md.C."/>
            <person name="Ferrer M."/>
            <person name="Messina E."/>
            <person name="Smedile F."/>
            <person name="La Spada G."/>
            <person name="La Cono V."/>
            <person name="Yakimov M.M."/>
        </authorList>
    </citation>
    <scope>NUCLEOTIDE SEQUENCE [LARGE SCALE GENOMIC DNA]</scope>
    <source>
        <strain evidence="4">AArc1</strain>
    </source>
</reference>
<dbReference type="RefSeq" id="WP_154670613.1">
    <property type="nucleotide sequence ID" value="NZ_CP024047.1"/>
</dbReference>
<dbReference type="KEGG" id="nag:AArcMg_2577"/>
<dbReference type="GeneID" id="42486303"/>
<accession>A0A346PD67</accession>
<organism evidence="2 3">
    <name type="scientific">Natrarchaeobaculum sulfurireducens</name>
    <dbReference type="NCBI Taxonomy" id="2044521"/>
    <lineage>
        <taxon>Archaea</taxon>
        <taxon>Methanobacteriati</taxon>
        <taxon>Methanobacteriota</taxon>
        <taxon>Stenosarchaea group</taxon>
        <taxon>Halobacteria</taxon>
        <taxon>Halobacteriales</taxon>
        <taxon>Natrialbaceae</taxon>
        <taxon>Natrarchaeobaculum</taxon>
    </lineage>
</organism>
<keyword evidence="3" id="KW-1185">Reference proteome</keyword>
<accession>A0A346PSS2</accession>
<dbReference type="Proteomes" id="UP000258613">
    <property type="component" value="Chromosome"/>
</dbReference>
<evidence type="ECO:0000313" key="1">
    <source>
        <dbReference type="EMBL" id="AXR77462.1"/>
    </source>
</evidence>
<protein>
    <submittedName>
        <fullName evidence="2">Uncharacterized protein</fullName>
    </submittedName>
</protein>
<sequence length="53" mass="5722">MATNDLFPDPESPDVPTSVVATVDISGLVTIYDEQQQGAWISSPYAIELQQAI</sequence>
<evidence type="ECO:0000313" key="4">
    <source>
        <dbReference type="Proteomes" id="UP000258707"/>
    </source>
</evidence>
<dbReference type="EMBL" id="CP027033">
    <property type="protein sequence ID" value="AXR82567.1"/>
    <property type="molecule type" value="Genomic_DNA"/>
</dbReference>
<reference evidence="3" key="2">
    <citation type="submission" date="2018-02" db="EMBL/GenBank/DDBJ databases">
        <title>Phenotypic and genomic properties of facultatively anaerobic sulfur-reducing natronoarchaea from hypersaline soda lakes.</title>
        <authorList>
            <person name="Sorokin D.Y."/>
            <person name="Kublanov I.V."/>
            <person name="Roman P."/>
            <person name="Sinninghe Damste J.S."/>
            <person name="Golyshin P.N."/>
            <person name="Rojo D."/>
            <person name="Ciordia S."/>
            <person name="Mena M.D.C."/>
            <person name="Ferrer M."/>
            <person name="Messina E."/>
            <person name="Smedile F."/>
            <person name="La Spada G."/>
            <person name="La Cono V."/>
            <person name="Yakimov M.M."/>
        </authorList>
    </citation>
    <scope>NUCLEOTIDE SEQUENCE [LARGE SCALE GENOMIC DNA]</scope>
    <source>
        <strain evidence="3">AArc-Mg</strain>
    </source>
</reference>